<dbReference type="Pfam" id="PF01471">
    <property type="entry name" value="PG_binding_1"/>
    <property type="match status" value="1"/>
</dbReference>
<feature type="active site" description="Nucleophile" evidence="7">
    <location>
        <position position="426"/>
    </location>
</feature>
<evidence type="ECO:0000256" key="4">
    <source>
        <dbReference type="ARBA" id="ARBA00022960"/>
    </source>
</evidence>
<dbReference type="GO" id="GO:0008360">
    <property type="term" value="P:regulation of cell shape"/>
    <property type="evidence" value="ECO:0007669"/>
    <property type="project" value="UniProtKB-UniRule"/>
</dbReference>
<feature type="domain" description="L,D-TPase catalytic" evidence="8">
    <location>
        <begin position="275"/>
        <end position="453"/>
    </location>
</feature>
<dbReference type="PANTHER" id="PTHR41533">
    <property type="entry name" value="L,D-TRANSPEPTIDASE HI_1667-RELATED"/>
    <property type="match status" value="1"/>
</dbReference>
<dbReference type="SUPFAM" id="SSF141523">
    <property type="entry name" value="L,D-transpeptidase catalytic domain-like"/>
    <property type="match status" value="1"/>
</dbReference>
<dbReference type="CDD" id="cd16913">
    <property type="entry name" value="YkuD_like"/>
    <property type="match status" value="1"/>
</dbReference>
<comment type="similarity">
    <text evidence="2">Belongs to the YkuD family.</text>
</comment>
<keyword evidence="5 7" id="KW-0573">Peptidoglycan synthesis</keyword>
<evidence type="ECO:0000256" key="1">
    <source>
        <dbReference type="ARBA" id="ARBA00004752"/>
    </source>
</evidence>
<dbReference type="GO" id="GO:0009252">
    <property type="term" value="P:peptidoglycan biosynthetic process"/>
    <property type="evidence" value="ECO:0007669"/>
    <property type="project" value="UniProtKB-UniPathway"/>
</dbReference>
<organism evidence="9 10">
    <name type="scientific">Aeromonas caviae</name>
    <name type="common">Aeromonas punctata</name>
    <dbReference type="NCBI Taxonomy" id="648"/>
    <lineage>
        <taxon>Bacteria</taxon>
        <taxon>Pseudomonadati</taxon>
        <taxon>Pseudomonadota</taxon>
        <taxon>Gammaproteobacteria</taxon>
        <taxon>Aeromonadales</taxon>
        <taxon>Aeromonadaceae</taxon>
        <taxon>Aeromonas</taxon>
    </lineage>
</organism>
<protein>
    <submittedName>
        <fullName evidence="9">Cell wall degradation protein</fullName>
    </submittedName>
</protein>
<dbReference type="InterPro" id="IPR038063">
    <property type="entry name" value="Transpep_catalytic_dom"/>
</dbReference>
<dbReference type="SUPFAM" id="SSF47090">
    <property type="entry name" value="PGBD-like"/>
    <property type="match status" value="1"/>
</dbReference>
<evidence type="ECO:0000256" key="7">
    <source>
        <dbReference type="PROSITE-ProRule" id="PRU01373"/>
    </source>
</evidence>
<dbReference type="AlphaFoldDB" id="A0A6S5W2F0"/>
<evidence type="ECO:0000256" key="5">
    <source>
        <dbReference type="ARBA" id="ARBA00022984"/>
    </source>
</evidence>
<evidence type="ECO:0000313" key="10">
    <source>
        <dbReference type="Proteomes" id="UP000515756"/>
    </source>
</evidence>
<evidence type="ECO:0000256" key="3">
    <source>
        <dbReference type="ARBA" id="ARBA00022679"/>
    </source>
</evidence>
<dbReference type="InterPro" id="IPR002477">
    <property type="entry name" value="Peptidoglycan-bd-like"/>
</dbReference>
<dbReference type="UniPathway" id="UPA00219"/>
<dbReference type="GO" id="GO:0016740">
    <property type="term" value="F:transferase activity"/>
    <property type="evidence" value="ECO:0007669"/>
    <property type="project" value="UniProtKB-KW"/>
</dbReference>
<keyword evidence="6 7" id="KW-0961">Cell wall biogenesis/degradation</keyword>
<comment type="pathway">
    <text evidence="1 7">Cell wall biogenesis; peptidoglycan biosynthesis.</text>
</comment>
<feature type="active site" description="Proton donor/acceptor" evidence="7">
    <location>
        <position position="407"/>
    </location>
</feature>
<dbReference type="EMBL" id="AP021927">
    <property type="protein sequence ID" value="BBQ29578.1"/>
    <property type="molecule type" value="Genomic_DNA"/>
</dbReference>
<dbReference type="PROSITE" id="PS52029">
    <property type="entry name" value="LD_TPASE"/>
    <property type="match status" value="1"/>
</dbReference>
<dbReference type="Gene3D" id="1.10.101.10">
    <property type="entry name" value="PGBD-like superfamily/PGBD"/>
    <property type="match status" value="1"/>
</dbReference>
<evidence type="ECO:0000313" key="9">
    <source>
        <dbReference type="EMBL" id="BBQ29578.1"/>
    </source>
</evidence>
<dbReference type="GO" id="GO:0004180">
    <property type="term" value="F:carboxypeptidase activity"/>
    <property type="evidence" value="ECO:0007669"/>
    <property type="project" value="UniProtKB-ARBA"/>
</dbReference>
<dbReference type="Gene3D" id="2.40.440.10">
    <property type="entry name" value="L,D-transpeptidase catalytic domain-like"/>
    <property type="match status" value="1"/>
</dbReference>
<dbReference type="Pfam" id="PF03734">
    <property type="entry name" value="YkuD"/>
    <property type="match status" value="1"/>
</dbReference>
<dbReference type="InterPro" id="IPR036366">
    <property type="entry name" value="PGBDSf"/>
</dbReference>
<dbReference type="InterPro" id="IPR005490">
    <property type="entry name" value="LD_TPept_cat_dom"/>
</dbReference>
<gene>
    <name evidence="9" type="ORF">WP2W18E01_11600</name>
</gene>
<reference evidence="9 10" key="1">
    <citation type="submission" date="2019-12" db="EMBL/GenBank/DDBJ databases">
        <title>complete genome sequences of Aeromonas caviae str. WP2-W18-ESBL-01 isolated from wastewater treatment plant effluent.</title>
        <authorList>
            <person name="Sekizuka T."/>
            <person name="Itokawa K."/>
            <person name="Yatsu K."/>
            <person name="Inamine Y."/>
            <person name="Kuroda M."/>
        </authorList>
    </citation>
    <scope>NUCLEOTIDE SEQUENCE [LARGE SCALE GENOMIC DNA]</scope>
    <source>
        <strain evidence="9 10">WP2-W18-ESBL-01</strain>
    </source>
</reference>
<proteinExistence type="inferred from homology"/>
<sequence>MNRFEASVVRSMGKKYWLALANLIWLGCWPASMVHASTEQAVVASPSIQHDWYQNEVAEQARHELEQQLQEAVLAQLHPDFYRLWQQLQKTPADRRGALYDEAFGKLARFQQAWRGMDLVAREQMQTLKLDLNRPLAHAPQGDNLLEQVRQLRPQVAEYDAVREEVRKLLAMPMAKHWPTLSMPTLRAGESSTELGQIRSILNELGDSAPTHQDSLYDPETEQAIKQFQRRHGLTADGIIGRQTRSWLNTGPEVRASLLVRNLWRRDLVDHLAGRYVLVNIPDYRLSVVESGSEVFTSRVIVGKEQRATPILASEIRSIVLNPAWHVPRSILSKDILPKLGRDPAYLDREQFEVIDGEGNPVQFSEDGWHHALASGFPYRLRQKPGDHNALGRYKFYLPNNDAIYLHSTPRKALFEQGARAFSSGCIRVEHADDLAELLLADSRYQPDKVASILKETQTKWLPLSNPIPVFTVYWSSWIDEEGRQQLRNDIYGFDRVSYQSRLL</sequence>
<dbReference type="PROSITE" id="PS51257">
    <property type="entry name" value="PROKAR_LIPOPROTEIN"/>
    <property type="match status" value="1"/>
</dbReference>
<name>A0A6S5W2F0_AERCA</name>
<evidence type="ECO:0000259" key="8">
    <source>
        <dbReference type="PROSITE" id="PS52029"/>
    </source>
</evidence>
<keyword evidence="4 7" id="KW-0133">Cell shape</keyword>
<evidence type="ECO:0000256" key="2">
    <source>
        <dbReference type="ARBA" id="ARBA00005992"/>
    </source>
</evidence>
<accession>A0A6S5W2F0</accession>
<dbReference type="InterPro" id="IPR052905">
    <property type="entry name" value="LD-transpeptidase_YkuD-like"/>
</dbReference>
<dbReference type="Proteomes" id="UP000515756">
    <property type="component" value="Chromosome"/>
</dbReference>
<dbReference type="InterPro" id="IPR036365">
    <property type="entry name" value="PGBD-like_sf"/>
</dbReference>
<evidence type="ECO:0000256" key="6">
    <source>
        <dbReference type="ARBA" id="ARBA00023316"/>
    </source>
</evidence>
<keyword evidence="3" id="KW-0808">Transferase</keyword>
<dbReference type="PANTHER" id="PTHR41533:SF1">
    <property type="entry name" value="L,D-TRANSPEPTIDASE YCBB-RELATED"/>
    <property type="match status" value="1"/>
</dbReference>
<dbReference type="GO" id="GO:0071555">
    <property type="term" value="P:cell wall organization"/>
    <property type="evidence" value="ECO:0007669"/>
    <property type="project" value="UniProtKB-UniRule"/>
</dbReference>